<dbReference type="STRING" id="1027249.SAMN05216179_0841"/>
<dbReference type="Proteomes" id="UP000184184">
    <property type="component" value="Unassembled WGS sequence"/>
</dbReference>
<evidence type="ECO:0000256" key="1">
    <source>
        <dbReference type="SAM" id="Phobius"/>
    </source>
</evidence>
<name>A0A1M7KTV8_9BACI</name>
<dbReference type="EMBL" id="FRCZ01000001">
    <property type="protein sequence ID" value="SHM68933.1"/>
    <property type="molecule type" value="Genomic_DNA"/>
</dbReference>
<feature type="domain" description="Uncharacterized protein YyaB-like PH" evidence="2">
    <location>
        <begin position="62"/>
        <end position="139"/>
    </location>
</feature>
<accession>A0A1M7KTV8</accession>
<feature type="transmembrane region" description="Helical" evidence="1">
    <location>
        <begin position="40"/>
        <end position="60"/>
    </location>
</feature>
<keyword evidence="1" id="KW-1133">Transmembrane helix</keyword>
<evidence type="ECO:0000313" key="4">
    <source>
        <dbReference type="Proteomes" id="UP000184184"/>
    </source>
</evidence>
<dbReference type="InterPro" id="IPR009589">
    <property type="entry name" value="PH_YyaB-like"/>
</dbReference>
<keyword evidence="1" id="KW-0812">Transmembrane</keyword>
<dbReference type="RefSeq" id="WP_073199907.1">
    <property type="nucleotide sequence ID" value="NZ_FRCZ01000001.1"/>
</dbReference>
<feature type="transmembrane region" description="Helical" evidence="1">
    <location>
        <begin position="12"/>
        <end position="34"/>
    </location>
</feature>
<gene>
    <name evidence="3" type="ORF">SAMN05216179_0841</name>
</gene>
<proteinExistence type="predicted"/>
<keyword evidence="1" id="KW-0472">Membrane</keyword>
<organism evidence="3 4">
    <name type="scientific">Gracilibacillus kekensis</name>
    <dbReference type="NCBI Taxonomy" id="1027249"/>
    <lineage>
        <taxon>Bacteria</taxon>
        <taxon>Bacillati</taxon>
        <taxon>Bacillota</taxon>
        <taxon>Bacilli</taxon>
        <taxon>Bacillales</taxon>
        <taxon>Bacillaceae</taxon>
        <taxon>Gracilibacillus</taxon>
    </lineage>
</organism>
<evidence type="ECO:0000259" key="2">
    <source>
        <dbReference type="Pfam" id="PF06713"/>
    </source>
</evidence>
<dbReference type="Pfam" id="PF06713">
    <property type="entry name" value="bPH_4"/>
    <property type="match status" value="1"/>
</dbReference>
<sequence>MIFRSKMDRTVKIFLTIVIFILAGVTLVPILFVPKVPLEAIIILSMTFLCSAILILWPVLHIKYIFYEDYLLIIGGPFRNKITYEDITRIEDSHDLWTGYRILSSKNGIEIFYKSGFWGSIKISPDNKQKFINELLKRNKLIKTRQ</sequence>
<dbReference type="GO" id="GO:0030153">
    <property type="term" value="P:bacteriocin immunity"/>
    <property type="evidence" value="ECO:0007669"/>
    <property type="project" value="InterPro"/>
</dbReference>
<reference evidence="3 4" key="1">
    <citation type="submission" date="2016-11" db="EMBL/GenBank/DDBJ databases">
        <authorList>
            <person name="Jaros S."/>
            <person name="Januszkiewicz K."/>
            <person name="Wedrychowicz H."/>
        </authorList>
    </citation>
    <scope>NUCLEOTIDE SEQUENCE [LARGE SCALE GENOMIC DNA]</scope>
    <source>
        <strain evidence="3 4">CGMCC 1.10681</strain>
    </source>
</reference>
<dbReference type="AlphaFoldDB" id="A0A1M7KTV8"/>
<keyword evidence="4" id="KW-1185">Reference proteome</keyword>
<protein>
    <submittedName>
        <fullName evidence="3">PH domain-containing protein</fullName>
    </submittedName>
</protein>
<evidence type="ECO:0000313" key="3">
    <source>
        <dbReference type="EMBL" id="SHM68933.1"/>
    </source>
</evidence>